<evidence type="ECO:0000313" key="4">
    <source>
        <dbReference type="EMBL" id="MBB4013372.1"/>
    </source>
</evidence>
<dbReference type="InterPro" id="IPR002446">
    <property type="entry name" value="Lipocalin_bac"/>
</dbReference>
<dbReference type="PROSITE" id="PS00213">
    <property type="entry name" value="LIPOCALIN"/>
    <property type="match status" value="1"/>
</dbReference>
<dbReference type="PANTHER" id="PTHR10612:SF34">
    <property type="entry name" value="APOLIPOPROTEIN D"/>
    <property type="match status" value="1"/>
</dbReference>
<name>A0A840BNY4_9RHOO</name>
<dbReference type="Proteomes" id="UP000561045">
    <property type="component" value="Unassembled WGS sequence"/>
</dbReference>
<dbReference type="CDD" id="cd19438">
    <property type="entry name" value="lipocalin_Blc-like"/>
    <property type="match status" value="1"/>
</dbReference>
<dbReference type="InterPro" id="IPR047202">
    <property type="entry name" value="Lipocalin_Blc-like_dom"/>
</dbReference>
<comment type="similarity">
    <text evidence="1 2">Belongs to the calycin superfamily. Lipocalin family.</text>
</comment>
<keyword evidence="2" id="KW-0472">Membrane</keyword>
<reference evidence="4 5" key="1">
    <citation type="submission" date="2020-08" db="EMBL/GenBank/DDBJ databases">
        <title>Genomic Encyclopedia of Type Strains, Phase IV (KMG-IV): sequencing the most valuable type-strain genomes for metagenomic binning, comparative biology and taxonomic classification.</title>
        <authorList>
            <person name="Goeker M."/>
        </authorList>
    </citation>
    <scope>NUCLEOTIDE SEQUENCE [LARGE SCALE GENOMIC DNA]</scope>
    <source>
        <strain evidence="4 5">DSM 106739</strain>
    </source>
</reference>
<dbReference type="GO" id="GO:0008289">
    <property type="term" value="F:lipid binding"/>
    <property type="evidence" value="ECO:0007669"/>
    <property type="project" value="UniProtKB-UniRule"/>
</dbReference>
<protein>
    <recommendedName>
        <fullName evidence="2">Outer membrane lipoprotein Blc</fullName>
    </recommendedName>
</protein>
<dbReference type="SUPFAM" id="SSF50814">
    <property type="entry name" value="Lipocalins"/>
    <property type="match status" value="1"/>
</dbReference>
<feature type="domain" description="Lipocalin/cytosolic fatty-acid binding" evidence="3">
    <location>
        <begin position="23"/>
        <end position="160"/>
    </location>
</feature>
<accession>A0A840BNY4</accession>
<proteinExistence type="inferred from homology"/>
<dbReference type="AlphaFoldDB" id="A0A840BNY4"/>
<dbReference type="Gene3D" id="2.40.128.20">
    <property type="match status" value="1"/>
</dbReference>
<keyword evidence="2" id="KW-0998">Cell outer membrane</keyword>
<evidence type="ECO:0000256" key="1">
    <source>
        <dbReference type="ARBA" id="ARBA00006889"/>
    </source>
</evidence>
<dbReference type="InterPro" id="IPR000566">
    <property type="entry name" value="Lipocln_cytosolic_FA-bd_dom"/>
</dbReference>
<dbReference type="PANTHER" id="PTHR10612">
    <property type="entry name" value="APOLIPOPROTEIN D"/>
    <property type="match status" value="1"/>
</dbReference>
<gene>
    <name evidence="4" type="ORF">GGR36_002718</name>
</gene>
<organism evidence="4 5">
    <name type="scientific">Niveibacterium umoris</name>
    <dbReference type="NCBI Taxonomy" id="1193620"/>
    <lineage>
        <taxon>Bacteria</taxon>
        <taxon>Pseudomonadati</taxon>
        <taxon>Pseudomonadota</taxon>
        <taxon>Betaproteobacteria</taxon>
        <taxon>Rhodocyclales</taxon>
        <taxon>Rhodocyclaceae</taxon>
        <taxon>Niveibacterium</taxon>
    </lineage>
</organism>
<keyword evidence="5" id="KW-1185">Reference proteome</keyword>
<dbReference type="InterPro" id="IPR022272">
    <property type="entry name" value="Lipocalin_CS"/>
</dbReference>
<dbReference type="GO" id="GO:0006950">
    <property type="term" value="P:response to stress"/>
    <property type="evidence" value="ECO:0007669"/>
    <property type="project" value="UniProtKB-ARBA"/>
</dbReference>
<dbReference type="PIRSF" id="PIRSF036893">
    <property type="entry name" value="Lipocalin_ApoD"/>
    <property type="match status" value="1"/>
</dbReference>
<dbReference type="RefSeq" id="WP_242533262.1">
    <property type="nucleotide sequence ID" value="NZ_BAABLE010000005.1"/>
</dbReference>
<keyword evidence="2 4" id="KW-0449">Lipoprotein</keyword>
<dbReference type="EMBL" id="JACIET010000002">
    <property type="protein sequence ID" value="MBB4013372.1"/>
    <property type="molecule type" value="Genomic_DNA"/>
</dbReference>
<sequence length="165" mass="18259">MSLALILAPTARAAEPPPVVSQVDLTRYAGLWYEIASFPNFFQRGCVATTAEYGLREGGVSVKNRCRKDTLDGEWKQSEGRARVVAPGKLKVSFFWPFEGDYWVLALDPDYRWALVGGPGRDYLWVLSRTPQMADATYAEITARAAALGYDLSQLRRTPQPGGPS</sequence>
<dbReference type="PRINTS" id="PR01171">
    <property type="entry name" value="BCTLIPOCALIN"/>
</dbReference>
<comment type="caution">
    <text evidence="4">The sequence shown here is derived from an EMBL/GenBank/DDBJ whole genome shotgun (WGS) entry which is preliminary data.</text>
</comment>
<comment type="subunit">
    <text evidence="2">Homodimer.</text>
</comment>
<evidence type="ECO:0000313" key="5">
    <source>
        <dbReference type="Proteomes" id="UP000561045"/>
    </source>
</evidence>
<comment type="subcellular location">
    <subcellularLocation>
        <location evidence="2">Cell outer membrane</location>
    </subcellularLocation>
</comment>
<dbReference type="InterPro" id="IPR022271">
    <property type="entry name" value="Lipocalin_ApoD"/>
</dbReference>
<evidence type="ECO:0000259" key="3">
    <source>
        <dbReference type="Pfam" id="PF08212"/>
    </source>
</evidence>
<comment type="function">
    <text evidence="2">Involved in the storage or transport of lipids necessary for membrane maintenance under stressful conditions. Displays a binding preference for lysophospholipids.</text>
</comment>
<keyword evidence="2" id="KW-0446">Lipid-binding</keyword>
<dbReference type="Pfam" id="PF08212">
    <property type="entry name" value="Lipocalin_2"/>
    <property type="match status" value="1"/>
</dbReference>
<dbReference type="GO" id="GO:0009279">
    <property type="term" value="C:cell outer membrane"/>
    <property type="evidence" value="ECO:0007669"/>
    <property type="project" value="UniProtKB-SubCell"/>
</dbReference>
<dbReference type="InterPro" id="IPR012674">
    <property type="entry name" value="Calycin"/>
</dbReference>
<evidence type="ECO:0000256" key="2">
    <source>
        <dbReference type="PIRNR" id="PIRNR036893"/>
    </source>
</evidence>